<feature type="compositionally biased region" description="Basic and acidic residues" evidence="1">
    <location>
        <begin position="305"/>
        <end position="318"/>
    </location>
</feature>
<protein>
    <recommendedName>
        <fullName evidence="4">AB hydrolase-1 domain-containing protein</fullName>
    </recommendedName>
</protein>
<keyword evidence="3" id="KW-1185">Reference proteome</keyword>
<feature type="compositionally biased region" description="Gly residues" evidence="1">
    <location>
        <begin position="372"/>
        <end position="392"/>
    </location>
</feature>
<organism evidence="2 3">
    <name type="scientific">Pseudovirgaria hyperparasitica</name>
    <dbReference type="NCBI Taxonomy" id="470096"/>
    <lineage>
        <taxon>Eukaryota</taxon>
        <taxon>Fungi</taxon>
        <taxon>Dikarya</taxon>
        <taxon>Ascomycota</taxon>
        <taxon>Pezizomycotina</taxon>
        <taxon>Dothideomycetes</taxon>
        <taxon>Dothideomycetes incertae sedis</taxon>
        <taxon>Acrospermales</taxon>
        <taxon>Acrospermaceae</taxon>
        <taxon>Pseudovirgaria</taxon>
    </lineage>
</organism>
<feature type="region of interest" description="Disordered" evidence="1">
    <location>
        <begin position="210"/>
        <end position="332"/>
    </location>
</feature>
<feature type="region of interest" description="Disordered" evidence="1">
    <location>
        <begin position="370"/>
        <end position="394"/>
    </location>
</feature>
<name>A0A6A6VY88_9PEZI</name>
<feature type="region of interest" description="Disordered" evidence="1">
    <location>
        <begin position="133"/>
        <end position="161"/>
    </location>
</feature>
<dbReference type="GeneID" id="54485632"/>
<proteinExistence type="predicted"/>
<dbReference type="Gene3D" id="3.40.50.1820">
    <property type="entry name" value="alpha/beta hydrolase"/>
    <property type="match status" value="2"/>
</dbReference>
<feature type="compositionally biased region" description="Low complexity" evidence="1">
    <location>
        <begin position="147"/>
        <end position="161"/>
    </location>
</feature>
<evidence type="ECO:0000256" key="1">
    <source>
        <dbReference type="SAM" id="MobiDB-lite"/>
    </source>
</evidence>
<dbReference type="AlphaFoldDB" id="A0A6A6VY88"/>
<dbReference type="Proteomes" id="UP000799437">
    <property type="component" value="Unassembled WGS sequence"/>
</dbReference>
<dbReference type="RefSeq" id="XP_033597674.1">
    <property type="nucleotide sequence ID" value="XM_033744578.1"/>
</dbReference>
<dbReference type="EMBL" id="ML996578">
    <property type="protein sequence ID" value="KAF2755223.1"/>
    <property type="molecule type" value="Genomic_DNA"/>
</dbReference>
<evidence type="ECO:0008006" key="4">
    <source>
        <dbReference type="Google" id="ProtNLM"/>
    </source>
</evidence>
<feature type="compositionally biased region" description="Basic residues" evidence="1">
    <location>
        <begin position="220"/>
        <end position="229"/>
    </location>
</feature>
<evidence type="ECO:0000313" key="3">
    <source>
        <dbReference type="Proteomes" id="UP000799437"/>
    </source>
</evidence>
<dbReference type="PANTHER" id="PTHR42103">
    <property type="entry name" value="ALPHA/BETA-HYDROLASES SUPERFAMILY PROTEIN"/>
    <property type="match status" value="1"/>
</dbReference>
<dbReference type="OrthoDB" id="10260961at2759"/>
<gene>
    <name evidence="2" type="ORF">EJ05DRAFT_479017</name>
</gene>
<evidence type="ECO:0000313" key="2">
    <source>
        <dbReference type="EMBL" id="KAF2755223.1"/>
    </source>
</evidence>
<dbReference type="InterPro" id="IPR029058">
    <property type="entry name" value="AB_hydrolase_fold"/>
</dbReference>
<reference evidence="2" key="1">
    <citation type="journal article" date="2020" name="Stud. Mycol.">
        <title>101 Dothideomycetes genomes: a test case for predicting lifestyles and emergence of pathogens.</title>
        <authorList>
            <person name="Haridas S."/>
            <person name="Albert R."/>
            <person name="Binder M."/>
            <person name="Bloem J."/>
            <person name="Labutti K."/>
            <person name="Salamov A."/>
            <person name="Andreopoulos B."/>
            <person name="Baker S."/>
            <person name="Barry K."/>
            <person name="Bills G."/>
            <person name="Bluhm B."/>
            <person name="Cannon C."/>
            <person name="Castanera R."/>
            <person name="Culley D."/>
            <person name="Daum C."/>
            <person name="Ezra D."/>
            <person name="Gonzalez J."/>
            <person name="Henrissat B."/>
            <person name="Kuo A."/>
            <person name="Liang C."/>
            <person name="Lipzen A."/>
            <person name="Lutzoni F."/>
            <person name="Magnuson J."/>
            <person name="Mondo S."/>
            <person name="Nolan M."/>
            <person name="Ohm R."/>
            <person name="Pangilinan J."/>
            <person name="Park H.-J."/>
            <person name="Ramirez L."/>
            <person name="Alfaro M."/>
            <person name="Sun H."/>
            <person name="Tritt A."/>
            <person name="Yoshinaga Y."/>
            <person name="Zwiers L.-H."/>
            <person name="Turgeon B."/>
            <person name="Goodwin S."/>
            <person name="Spatafora J."/>
            <person name="Crous P."/>
            <person name="Grigoriev I."/>
        </authorList>
    </citation>
    <scope>NUCLEOTIDE SEQUENCE</scope>
    <source>
        <strain evidence="2">CBS 121739</strain>
    </source>
</reference>
<dbReference type="PANTHER" id="PTHR42103:SF2">
    <property type="entry name" value="AB HYDROLASE-1 DOMAIN-CONTAINING PROTEIN"/>
    <property type="match status" value="1"/>
</dbReference>
<feature type="compositionally biased region" description="Basic and acidic residues" evidence="1">
    <location>
        <begin position="267"/>
        <end position="276"/>
    </location>
</feature>
<feature type="region of interest" description="Disordered" evidence="1">
    <location>
        <begin position="37"/>
        <end position="56"/>
    </location>
</feature>
<dbReference type="SUPFAM" id="SSF53474">
    <property type="entry name" value="alpha/beta-Hydrolases"/>
    <property type="match status" value="1"/>
</dbReference>
<sequence>MGLPKPTFAFTIPSLHDDTPLDCHLYIPFNSAHDDDYDDDDADHPSHPKPRPKGAVLAHPYAPLGGSYDDAVISSIGSTLLAHGWTVGTFNFRGAGASKRKTTWSGRAELEDYISYAGFLAVFLTLLGSSDSSRTSSARPDSDDDSSSSSGSPRGRSPPRIRLLLGGYSYGSLIVSHLPAPTSITTRFTSPEPGTTASEIRLRARHLAHEAAALTPRASPVKKKQKKTTHSSAPPPPPPYAQTLSISMGGEETPSSERQSHGRTRRISRESHHRVSIDSLPGKLREISGRRKRRSTTTTTTTRRQQREHGSEAMTREKEEDEDEEEGHKEGQQAPLHLHIDVAQTAFLLVSPLLAPLSVALAFGLRGSRSQPGGGGSGGGGSSNGSGNGSGNGSVLENHPALIVYGDQDFFTSAKRLDQWTARLQHDSHAVLQSRTVAGAGHFWAEQGVIMTLLSSITAWLVGLDEYTE</sequence>
<accession>A0A6A6VY88</accession>